<accession>A0A1L6MW71</accession>
<proteinExistence type="predicted"/>
<gene>
    <name evidence="1" type="ORF">BCY86_03195</name>
</gene>
<evidence type="ECO:0000313" key="1">
    <source>
        <dbReference type="EMBL" id="APR99790.1"/>
    </source>
</evidence>
<dbReference type="STRING" id="1882918.BCY86_03195"/>
<reference evidence="1 2" key="1">
    <citation type="submission" date="2016-08" db="EMBL/GenBank/DDBJ databases">
        <title>Identification and validation of antigenic proteins from Pajaroellobacter abortibovis using de-novo genome sequence assembly and reverse vaccinology.</title>
        <authorList>
            <person name="Welly B.T."/>
            <person name="Miller M.R."/>
            <person name="Stott J.L."/>
            <person name="Blanchard M.T."/>
            <person name="Islas-Trejo A.D."/>
            <person name="O'Rourke S.M."/>
            <person name="Young A.E."/>
            <person name="Medrano J.F."/>
            <person name="Van Eenennaam A.L."/>
        </authorList>
    </citation>
    <scope>NUCLEOTIDE SEQUENCE [LARGE SCALE GENOMIC DNA]</scope>
    <source>
        <strain evidence="1 2">BTF92-0548A/99-0131</strain>
    </source>
</reference>
<organism evidence="1 2">
    <name type="scientific">Pajaroellobacter abortibovis</name>
    <dbReference type="NCBI Taxonomy" id="1882918"/>
    <lineage>
        <taxon>Bacteria</taxon>
        <taxon>Pseudomonadati</taxon>
        <taxon>Myxococcota</taxon>
        <taxon>Polyangia</taxon>
        <taxon>Polyangiales</taxon>
        <taxon>Polyangiaceae</taxon>
    </lineage>
</organism>
<dbReference type="InterPro" id="IPR036505">
    <property type="entry name" value="Amidase/PGRP_sf"/>
</dbReference>
<dbReference type="AlphaFoldDB" id="A0A1L6MW71"/>
<dbReference type="Proteomes" id="UP000185544">
    <property type="component" value="Chromosome"/>
</dbReference>
<sequence>MGGMLQDSDVHYTVLLRETSLRVLTEGMVSAHYLICQEVIHVEIVYQLVEDYDWAWHAGNSAWGSRTELNDTSQRDRECESCVSSRCGRASPFSMQSGITFGSLGKVSLRSKRSFNL</sequence>
<dbReference type="EMBL" id="CP016908">
    <property type="protein sequence ID" value="APR99790.1"/>
    <property type="molecule type" value="Genomic_DNA"/>
</dbReference>
<protein>
    <submittedName>
        <fullName evidence="1">Uncharacterized protein</fullName>
    </submittedName>
</protein>
<keyword evidence="2" id="KW-1185">Reference proteome</keyword>
<evidence type="ECO:0000313" key="2">
    <source>
        <dbReference type="Proteomes" id="UP000185544"/>
    </source>
</evidence>
<dbReference type="GO" id="GO:0008745">
    <property type="term" value="F:N-acetylmuramoyl-L-alanine amidase activity"/>
    <property type="evidence" value="ECO:0007669"/>
    <property type="project" value="InterPro"/>
</dbReference>
<dbReference type="Gene3D" id="3.40.80.10">
    <property type="entry name" value="Peptidoglycan recognition protein-like"/>
    <property type="match status" value="1"/>
</dbReference>
<dbReference type="KEGG" id="pabo:BCY86_03195"/>
<dbReference type="GO" id="GO:0009253">
    <property type="term" value="P:peptidoglycan catabolic process"/>
    <property type="evidence" value="ECO:0007669"/>
    <property type="project" value="InterPro"/>
</dbReference>
<dbReference type="SUPFAM" id="SSF55846">
    <property type="entry name" value="N-acetylmuramoyl-L-alanine amidase-like"/>
    <property type="match status" value="1"/>
</dbReference>
<name>A0A1L6MW71_9BACT</name>